<proteinExistence type="predicted"/>
<dbReference type="AlphaFoldDB" id="A0A396I0T9"/>
<comment type="caution">
    <text evidence="1">The sequence shown here is derived from an EMBL/GenBank/DDBJ whole genome shotgun (WGS) entry which is preliminary data.</text>
</comment>
<dbReference type="SMART" id="SM00367">
    <property type="entry name" value="LRR_CC"/>
    <property type="match status" value="4"/>
</dbReference>
<dbReference type="SUPFAM" id="SSF52047">
    <property type="entry name" value="RNI-like"/>
    <property type="match status" value="1"/>
</dbReference>
<dbReference type="Gene3D" id="3.80.10.10">
    <property type="entry name" value="Ribonuclease Inhibitor"/>
    <property type="match status" value="2"/>
</dbReference>
<dbReference type="InterPro" id="IPR006553">
    <property type="entry name" value="Leu-rich_rpt_Cys-con_subtyp"/>
</dbReference>
<protein>
    <submittedName>
        <fullName evidence="1">Putative leucine-rich repeat domain, L domain-containing protein</fullName>
    </submittedName>
</protein>
<evidence type="ECO:0000313" key="1">
    <source>
        <dbReference type="EMBL" id="RHN58451.1"/>
    </source>
</evidence>
<dbReference type="OrthoDB" id="6066220at2759"/>
<dbReference type="Gramene" id="rna20367">
    <property type="protein sequence ID" value="RHN58451.1"/>
    <property type="gene ID" value="gene20367"/>
</dbReference>
<organism evidence="1 2">
    <name type="scientific">Medicago truncatula</name>
    <name type="common">Barrel medic</name>
    <name type="synonym">Medicago tribuloides</name>
    <dbReference type="NCBI Taxonomy" id="3880"/>
    <lineage>
        <taxon>Eukaryota</taxon>
        <taxon>Viridiplantae</taxon>
        <taxon>Streptophyta</taxon>
        <taxon>Embryophyta</taxon>
        <taxon>Tracheophyta</taxon>
        <taxon>Spermatophyta</taxon>
        <taxon>Magnoliopsida</taxon>
        <taxon>eudicotyledons</taxon>
        <taxon>Gunneridae</taxon>
        <taxon>Pentapetalae</taxon>
        <taxon>rosids</taxon>
        <taxon>fabids</taxon>
        <taxon>Fabales</taxon>
        <taxon>Fabaceae</taxon>
        <taxon>Papilionoideae</taxon>
        <taxon>50 kb inversion clade</taxon>
        <taxon>NPAAA clade</taxon>
        <taxon>Hologalegina</taxon>
        <taxon>IRL clade</taxon>
        <taxon>Trifolieae</taxon>
        <taxon>Medicago</taxon>
    </lineage>
</organism>
<dbReference type="PANTHER" id="PTHR13382">
    <property type="entry name" value="MITOCHONDRIAL ATP SYNTHASE COUPLING FACTOR B"/>
    <property type="match status" value="1"/>
</dbReference>
<accession>A0A396I0T9</accession>
<evidence type="ECO:0000313" key="2">
    <source>
        <dbReference type="Proteomes" id="UP000265566"/>
    </source>
</evidence>
<sequence>MLDCYGITDADIVASALRERPTLRSLSFSPIFHSQEYGILITNHFIHSLVSLKGLTCLELSYWRISDQLLSSIAKENPPLRRLDLAYFTGYSYIGVVSLLSKCQRIQHLVLKRADFLKDRHVALLTSFLGDLVSINLSECSMLTESALFALNEKCPLLNEIVMACANIAYERVGNCVVNPQIKCLRLANNYVLQDTKIIMFASNFPNLQLLDLSSCINISEEGICQVLRRFSKIRHLNLAQCSIMKLRGMNFEVLKLEVLNLSYTRVDDEALYKICIVVMK</sequence>
<dbReference type="InterPro" id="IPR050648">
    <property type="entry name" value="F-box_LRR-repeat"/>
</dbReference>
<gene>
    <name evidence="1" type="ORF">MtrunA17_Chr4g0002581</name>
</gene>
<dbReference type="Proteomes" id="UP000265566">
    <property type="component" value="Chromosome 4"/>
</dbReference>
<dbReference type="EMBL" id="PSQE01000004">
    <property type="protein sequence ID" value="RHN58451.1"/>
    <property type="molecule type" value="Genomic_DNA"/>
</dbReference>
<dbReference type="PANTHER" id="PTHR13382:SF56">
    <property type="entry name" value="PROTEIN, PUTATIVE-RELATED"/>
    <property type="match status" value="1"/>
</dbReference>
<name>A0A396I0T9_MEDTR</name>
<reference evidence="2" key="1">
    <citation type="journal article" date="2018" name="Nat. Plants">
        <title>Whole-genome landscape of Medicago truncatula symbiotic genes.</title>
        <authorList>
            <person name="Pecrix Y."/>
            <person name="Staton S.E."/>
            <person name="Sallet E."/>
            <person name="Lelandais-Briere C."/>
            <person name="Moreau S."/>
            <person name="Carrere S."/>
            <person name="Blein T."/>
            <person name="Jardinaud M.F."/>
            <person name="Latrasse D."/>
            <person name="Zouine M."/>
            <person name="Zahm M."/>
            <person name="Kreplak J."/>
            <person name="Mayjonade B."/>
            <person name="Satge C."/>
            <person name="Perez M."/>
            <person name="Cauet S."/>
            <person name="Marande W."/>
            <person name="Chantry-Darmon C."/>
            <person name="Lopez-Roques C."/>
            <person name="Bouchez O."/>
            <person name="Berard A."/>
            <person name="Debelle F."/>
            <person name="Munos S."/>
            <person name="Bendahmane A."/>
            <person name="Berges H."/>
            <person name="Niebel A."/>
            <person name="Buitink J."/>
            <person name="Frugier F."/>
            <person name="Benhamed M."/>
            <person name="Crespi M."/>
            <person name="Gouzy J."/>
            <person name="Gamas P."/>
        </authorList>
    </citation>
    <scope>NUCLEOTIDE SEQUENCE [LARGE SCALE GENOMIC DNA]</scope>
    <source>
        <strain evidence="2">cv. Jemalong A17</strain>
    </source>
</reference>
<dbReference type="InterPro" id="IPR032675">
    <property type="entry name" value="LRR_dom_sf"/>
</dbReference>